<feature type="compositionally biased region" description="Basic and acidic residues" evidence="1">
    <location>
        <begin position="290"/>
        <end position="304"/>
    </location>
</feature>
<evidence type="ECO:0000313" key="3">
    <source>
        <dbReference type="Proteomes" id="UP000800092"/>
    </source>
</evidence>
<organism evidence="2 3">
    <name type="scientific">Viridothelium virens</name>
    <name type="common">Speckled blister lichen</name>
    <name type="synonym">Trypethelium virens</name>
    <dbReference type="NCBI Taxonomy" id="1048519"/>
    <lineage>
        <taxon>Eukaryota</taxon>
        <taxon>Fungi</taxon>
        <taxon>Dikarya</taxon>
        <taxon>Ascomycota</taxon>
        <taxon>Pezizomycotina</taxon>
        <taxon>Dothideomycetes</taxon>
        <taxon>Dothideomycetes incertae sedis</taxon>
        <taxon>Trypetheliales</taxon>
        <taxon>Trypetheliaceae</taxon>
        <taxon>Viridothelium</taxon>
    </lineage>
</organism>
<evidence type="ECO:0000256" key="1">
    <source>
        <dbReference type="SAM" id="MobiDB-lite"/>
    </source>
</evidence>
<proteinExistence type="predicted"/>
<protein>
    <submittedName>
        <fullName evidence="2">Uncharacterized protein</fullName>
    </submittedName>
</protein>
<feature type="region of interest" description="Disordered" evidence="1">
    <location>
        <begin position="272"/>
        <end position="304"/>
    </location>
</feature>
<dbReference type="Proteomes" id="UP000800092">
    <property type="component" value="Unassembled WGS sequence"/>
</dbReference>
<reference evidence="2" key="1">
    <citation type="journal article" date="2020" name="Stud. Mycol.">
        <title>101 Dothideomycetes genomes: a test case for predicting lifestyles and emergence of pathogens.</title>
        <authorList>
            <person name="Haridas S."/>
            <person name="Albert R."/>
            <person name="Binder M."/>
            <person name="Bloem J."/>
            <person name="Labutti K."/>
            <person name="Salamov A."/>
            <person name="Andreopoulos B."/>
            <person name="Baker S."/>
            <person name="Barry K."/>
            <person name="Bills G."/>
            <person name="Bluhm B."/>
            <person name="Cannon C."/>
            <person name="Castanera R."/>
            <person name="Culley D."/>
            <person name="Daum C."/>
            <person name="Ezra D."/>
            <person name="Gonzalez J."/>
            <person name="Henrissat B."/>
            <person name="Kuo A."/>
            <person name="Liang C."/>
            <person name="Lipzen A."/>
            <person name="Lutzoni F."/>
            <person name="Magnuson J."/>
            <person name="Mondo S."/>
            <person name="Nolan M."/>
            <person name="Ohm R."/>
            <person name="Pangilinan J."/>
            <person name="Park H.-J."/>
            <person name="Ramirez L."/>
            <person name="Alfaro M."/>
            <person name="Sun H."/>
            <person name="Tritt A."/>
            <person name="Yoshinaga Y."/>
            <person name="Zwiers L.-H."/>
            <person name="Turgeon B."/>
            <person name="Goodwin S."/>
            <person name="Spatafora J."/>
            <person name="Crous P."/>
            <person name="Grigoriev I."/>
        </authorList>
    </citation>
    <scope>NUCLEOTIDE SEQUENCE</scope>
    <source>
        <strain evidence="2">Tuck. ex Michener</strain>
    </source>
</reference>
<name>A0A6A6H9H7_VIRVR</name>
<gene>
    <name evidence="2" type="ORF">EV356DRAFT_515051</name>
</gene>
<feature type="region of interest" description="Disordered" evidence="1">
    <location>
        <begin position="380"/>
        <end position="405"/>
    </location>
</feature>
<dbReference type="EMBL" id="ML991797">
    <property type="protein sequence ID" value="KAF2234672.1"/>
    <property type="molecule type" value="Genomic_DNA"/>
</dbReference>
<evidence type="ECO:0000313" key="2">
    <source>
        <dbReference type="EMBL" id="KAF2234672.1"/>
    </source>
</evidence>
<keyword evidence="3" id="KW-1185">Reference proteome</keyword>
<accession>A0A6A6H9H7</accession>
<sequence>MSAHKYFLKAERFTSLCRLARSHLRSANIEIGDLQKAIDTIQATMPQTELVWFRKSTVDDEPSMHVENGTIGILELLIRERQYEALVAIAEAMKEVRSLAFAEIWPQYSQYFDFTESRGDHNGKKVLRPYTIHDIAVQMSYRYHDNSNWMMEEPEARMFVAEHWESLDATLERMEDGIFALMDHPSFDIEEWEVSDVVDSALYRSELKGNGNSRHNSAYSDSAYSAFFDLFDTVGDSGNSATSDFPPSSWSTPTPAHIQAFPGTSAPFSQGGSWAFQVSGAIPNPGTELAESRETRQQRRRRDMDERLNFFRSLAADKIRDLATGQQICAKTEEPEFYDSEDSDEYKQYYPEEEKSPDMDDIDIDDDFILWKPRSVKRSRKTVSNRQSDALNSHARGNPRTHKSRYVQLGKKVSPSYLGKKANPHYLRIIGR</sequence>
<dbReference type="AlphaFoldDB" id="A0A6A6H9H7"/>